<keyword evidence="4" id="KW-1185">Reference proteome</keyword>
<comment type="caution">
    <text evidence="3">The sequence shown here is derived from an EMBL/GenBank/DDBJ whole genome shotgun (WGS) entry which is preliminary data.</text>
</comment>
<dbReference type="Proteomes" id="UP000247702">
    <property type="component" value="Unassembled WGS sequence"/>
</dbReference>
<dbReference type="AlphaFoldDB" id="A0A2Z6R2X3"/>
<name>A0A2Z6R2X3_9GLOM</name>
<sequence>MEGVENINSVNTGGTSTASTESQGTLNNSQQQTTAGLEALIHAQAHAATTTTATFSQQNDTNKIQPHWIVIGKSQKITLFFPLDLTSGQNDTEKKNHVFRHVVGLTCIFLTTTIKDVKMIKIICETEDATNKVMAKTIVINNPTKFSKMESFTQNQPDLQSDFEIKIWDVSLDIKKDLFEQHLRSLGQMKKIKFAVKILYYEVSVTFANKDLASALKEEWSMKFLNMTFRIFPNALIKEERNHHFKYILKLTNLPKGTNEGDLLEIVTIDDMNTAKKNHFAFNNKGLHFADKNALTCHICSSINHKVRNCPENSQLKYCYGQQIAYQDIYKRYKVEALKPKSGFKPIFPSTKDDFIPSDMNWTDDWDAEFSAKHTPPVSYAKNKTRFNSKSNCIFPKDIPSNIPQTQGIKQFEQRLYNLEKRLDKSVDSNVNLRLEKIEQQLNKFNDLMKKFNNRIVNLEMHMLNQSNNKPDLDLNFGPVTDSFVNAFNKDLFHKNPLPTWHRQDFKSRIDFIWVNYEIIPDLIYALTNKLHIVSTDHSVMTAYFSYDDIFRIKAVAIAKRHNTHPDVIDKEVTNHFQNAADWIDPRWYANLMQEITIEEWRKVIIDFSKEKASGPSKISNELLQHIGSNIFKFTLQLANLCLIIGDIPTG</sequence>
<protein>
    <submittedName>
        <fullName evidence="3">Uncharacterized protein</fullName>
    </submittedName>
</protein>
<dbReference type="EMBL" id="BEXD01001057">
    <property type="protein sequence ID" value="GBB91994.1"/>
    <property type="molecule type" value="Genomic_DNA"/>
</dbReference>
<keyword evidence="1" id="KW-0175">Coiled coil</keyword>
<evidence type="ECO:0000313" key="3">
    <source>
        <dbReference type="EMBL" id="GBB91994.1"/>
    </source>
</evidence>
<reference evidence="3 4" key="1">
    <citation type="submission" date="2017-11" db="EMBL/GenBank/DDBJ databases">
        <title>The genome of Rhizophagus clarus HR1 reveals common genetic basis of auxotrophy among arbuscular mycorrhizal fungi.</title>
        <authorList>
            <person name="Kobayashi Y."/>
        </authorList>
    </citation>
    <scope>NUCLEOTIDE SEQUENCE [LARGE SCALE GENOMIC DNA]</scope>
    <source>
        <strain evidence="3 4">HR1</strain>
    </source>
</reference>
<organism evidence="3 4">
    <name type="scientific">Rhizophagus clarus</name>
    <dbReference type="NCBI Taxonomy" id="94130"/>
    <lineage>
        <taxon>Eukaryota</taxon>
        <taxon>Fungi</taxon>
        <taxon>Fungi incertae sedis</taxon>
        <taxon>Mucoromycota</taxon>
        <taxon>Glomeromycotina</taxon>
        <taxon>Glomeromycetes</taxon>
        <taxon>Glomerales</taxon>
        <taxon>Glomeraceae</taxon>
        <taxon>Rhizophagus</taxon>
    </lineage>
</organism>
<evidence type="ECO:0000256" key="1">
    <source>
        <dbReference type="SAM" id="Coils"/>
    </source>
</evidence>
<accession>A0A2Z6R2X3</accession>
<dbReference type="STRING" id="94130.A0A2Z6R2X3"/>
<evidence type="ECO:0000256" key="2">
    <source>
        <dbReference type="SAM" id="MobiDB-lite"/>
    </source>
</evidence>
<gene>
    <name evidence="3" type="ORF">RclHR1_01950006</name>
</gene>
<evidence type="ECO:0000313" key="4">
    <source>
        <dbReference type="Proteomes" id="UP000247702"/>
    </source>
</evidence>
<feature type="region of interest" description="Disordered" evidence="2">
    <location>
        <begin position="1"/>
        <end position="31"/>
    </location>
</feature>
<feature type="coiled-coil region" evidence="1">
    <location>
        <begin position="409"/>
        <end position="462"/>
    </location>
</feature>
<proteinExistence type="predicted"/>